<reference evidence="9 10" key="2">
    <citation type="submission" date="2019-05" db="EMBL/GenBank/DDBJ databases">
        <title>Glycomyces buryatensis sp. nov.</title>
        <authorList>
            <person name="Nikitina E."/>
        </authorList>
    </citation>
    <scope>NUCLEOTIDE SEQUENCE [LARGE SCALE GENOMIC DNA]</scope>
    <source>
        <strain evidence="9 10">18</strain>
    </source>
</reference>
<feature type="transmembrane region" description="Helical" evidence="7">
    <location>
        <begin position="17"/>
        <end position="39"/>
    </location>
</feature>
<feature type="transmembrane region" description="Helical" evidence="7">
    <location>
        <begin position="308"/>
        <end position="326"/>
    </location>
</feature>
<feature type="transmembrane region" description="Helical" evidence="7">
    <location>
        <begin position="274"/>
        <end position="296"/>
    </location>
</feature>
<feature type="transmembrane region" description="Helical" evidence="7">
    <location>
        <begin position="338"/>
        <end position="356"/>
    </location>
</feature>
<sequence>MNATDTAPRLTTRQWTVLALLSSVAFLVVVDTATVITALPSIQAELDFSPAGLQWVVTGYTLALGGLTMLGGRLADHFGRRRVFLAGLAVFTAASWLCGIAWTAEVLITARIVQGAGAAVVMPAALSILMVTFAEGPVRNKALGMWASVGGLGGISGFVLGGPLIDGPGWGWIFFINIPVGVVVTVAVLRLMERDGAPGGRRAFDVGGAITATAALAALVYGISEVPQTGWGHPQVLVPLAAFAVLAVAFIVIETRVSQPLVPLRLFANPVLSGGNLVLLLMGMTINGTWFVVTLYVQGMLDYSATEFGLLMLAPAAGSIVGAQFGQRLTARFASGTLTAIGTGAIAVAIALLLRVSPDSGLLAVVLVPVLIIGLAFGVGIVAASIAALTGVPASDAGAASGVKESTFMIGAPIGVALLSSVVVWGNASALDDGAAALDAEVHGYRLAFITAVVLAAMAVVVALTMMRRTVTATEQPNQEELTPEATVSG</sequence>
<evidence type="ECO:0000256" key="7">
    <source>
        <dbReference type="SAM" id="Phobius"/>
    </source>
</evidence>
<dbReference type="InterPro" id="IPR005829">
    <property type="entry name" value="Sugar_transporter_CS"/>
</dbReference>
<keyword evidence="3" id="KW-1003">Cell membrane</keyword>
<feature type="transmembrane region" description="Helical" evidence="7">
    <location>
        <begin position="203"/>
        <end position="224"/>
    </location>
</feature>
<feature type="transmembrane region" description="Helical" evidence="7">
    <location>
        <begin position="447"/>
        <end position="467"/>
    </location>
</feature>
<dbReference type="PROSITE" id="PS50850">
    <property type="entry name" value="MFS"/>
    <property type="match status" value="1"/>
</dbReference>
<dbReference type="GO" id="GO:0022857">
    <property type="term" value="F:transmembrane transporter activity"/>
    <property type="evidence" value="ECO:0007669"/>
    <property type="project" value="InterPro"/>
</dbReference>
<keyword evidence="10" id="KW-1185">Reference proteome</keyword>
<feature type="transmembrane region" description="Helical" evidence="7">
    <location>
        <begin position="108"/>
        <end position="131"/>
    </location>
</feature>
<dbReference type="CDD" id="cd17321">
    <property type="entry name" value="MFS_MMR_MDR_like"/>
    <property type="match status" value="1"/>
</dbReference>
<evidence type="ECO:0000259" key="8">
    <source>
        <dbReference type="PROSITE" id="PS50850"/>
    </source>
</evidence>
<evidence type="ECO:0000256" key="5">
    <source>
        <dbReference type="ARBA" id="ARBA00022989"/>
    </source>
</evidence>
<evidence type="ECO:0000313" key="10">
    <source>
        <dbReference type="Proteomes" id="UP000308760"/>
    </source>
</evidence>
<keyword evidence="4 7" id="KW-0812">Transmembrane</keyword>
<dbReference type="InterPro" id="IPR036259">
    <property type="entry name" value="MFS_trans_sf"/>
</dbReference>
<evidence type="ECO:0000256" key="2">
    <source>
        <dbReference type="ARBA" id="ARBA00022448"/>
    </source>
</evidence>
<dbReference type="Pfam" id="PF07690">
    <property type="entry name" value="MFS_1"/>
    <property type="match status" value="1"/>
</dbReference>
<comment type="subcellular location">
    <subcellularLocation>
        <location evidence="1">Cell membrane</location>
        <topology evidence="1">Multi-pass membrane protein</topology>
    </subcellularLocation>
</comment>
<name>A0A4S8Q892_9ACTN</name>
<feature type="transmembrane region" description="Helical" evidence="7">
    <location>
        <begin position="143"/>
        <end position="165"/>
    </location>
</feature>
<dbReference type="PANTHER" id="PTHR42718:SF46">
    <property type="entry name" value="BLR6921 PROTEIN"/>
    <property type="match status" value="1"/>
</dbReference>
<keyword evidence="6 7" id="KW-0472">Membrane</keyword>
<dbReference type="OrthoDB" id="7375466at2"/>
<dbReference type="InterPro" id="IPR011701">
    <property type="entry name" value="MFS"/>
</dbReference>
<reference evidence="10" key="1">
    <citation type="submission" date="2019-04" db="EMBL/GenBank/DDBJ databases">
        <title>Nocardioides xinjiangensis sp. nov.</title>
        <authorList>
            <person name="Liu S."/>
        </authorList>
    </citation>
    <scope>NUCLEOTIDE SEQUENCE [LARGE SCALE GENOMIC DNA]</scope>
    <source>
        <strain evidence="10">18</strain>
    </source>
</reference>
<dbReference type="EMBL" id="STGY01000071">
    <property type="protein sequence ID" value="THV37089.1"/>
    <property type="molecule type" value="Genomic_DNA"/>
</dbReference>
<evidence type="ECO:0000256" key="3">
    <source>
        <dbReference type="ARBA" id="ARBA00022475"/>
    </source>
</evidence>
<dbReference type="RefSeq" id="WP_136536565.1">
    <property type="nucleotide sequence ID" value="NZ_STGY01000071.1"/>
</dbReference>
<dbReference type="SUPFAM" id="SSF103473">
    <property type="entry name" value="MFS general substrate transporter"/>
    <property type="match status" value="1"/>
</dbReference>
<feature type="transmembrane region" description="Helical" evidence="7">
    <location>
        <begin position="171"/>
        <end position="191"/>
    </location>
</feature>
<dbReference type="InterPro" id="IPR020846">
    <property type="entry name" value="MFS_dom"/>
</dbReference>
<dbReference type="Gene3D" id="1.20.1720.10">
    <property type="entry name" value="Multidrug resistance protein D"/>
    <property type="match status" value="1"/>
</dbReference>
<feature type="transmembrane region" description="Helical" evidence="7">
    <location>
        <begin position="236"/>
        <end position="253"/>
    </location>
</feature>
<organism evidence="9 10">
    <name type="scientific">Glycomyces buryatensis</name>
    <dbReference type="NCBI Taxonomy" id="2570927"/>
    <lineage>
        <taxon>Bacteria</taxon>
        <taxon>Bacillati</taxon>
        <taxon>Actinomycetota</taxon>
        <taxon>Actinomycetes</taxon>
        <taxon>Glycomycetales</taxon>
        <taxon>Glycomycetaceae</taxon>
        <taxon>Glycomyces</taxon>
    </lineage>
</organism>
<dbReference type="Gene3D" id="1.20.1250.20">
    <property type="entry name" value="MFS general substrate transporter like domains"/>
    <property type="match status" value="1"/>
</dbReference>
<evidence type="ECO:0000256" key="6">
    <source>
        <dbReference type="ARBA" id="ARBA00023136"/>
    </source>
</evidence>
<dbReference type="Proteomes" id="UP000308760">
    <property type="component" value="Unassembled WGS sequence"/>
</dbReference>
<evidence type="ECO:0000256" key="4">
    <source>
        <dbReference type="ARBA" id="ARBA00022692"/>
    </source>
</evidence>
<dbReference type="AlphaFoldDB" id="A0A4S8Q892"/>
<accession>A0A4S8Q892</accession>
<dbReference type="PROSITE" id="PS00216">
    <property type="entry name" value="SUGAR_TRANSPORT_1"/>
    <property type="match status" value="1"/>
</dbReference>
<gene>
    <name evidence="9" type="ORF">FAB82_21340</name>
</gene>
<protein>
    <submittedName>
        <fullName evidence="9">MFS transporter</fullName>
    </submittedName>
</protein>
<keyword evidence="5 7" id="KW-1133">Transmembrane helix</keyword>
<feature type="transmembrane region" description="Helical" evidence="7">
    <location>
        <begin position="51"/>
        <end position="71"/>
    </location>
</feature>
<feature type="transmembrane region" description="Helical" evidence="7">
    <location>
        <begin position="362"/>
        <end position="387"/>
    </location>
</feature>
<comment type="caution">
    <text evidence="9">The sequence shown here is derived from an EMBL/GenBank/DDBJ whole genome shotgun (WGS) entry which is preliminary data.</text>
</comment>
<dbReference type="GO" id="GO:0005886">
    <property type="term" value="C:plasma membrane"/>
    <property type="evidence" value="ECO:0007669"/>
    <property type="project" value="UniProtKB-SubCell"/>
</dbReference>
<dbReference type="PANTHER" id="PTHR42718">
    <property type="entry name" value="MAJOR FACILITATOR SUPERFAMILY MULTIDRUG TRANSPORTER MFSC"/>
    <property type="match status" value="1"/>
</dbReference>
<feature type="transmembrane region" description="Helical" evidence="7">
    <location>
        <begin position="83"/>
        <end position="102"/>
    </location>
</feature>
<feature type="domain" description="Major facilitator superfamily (MFS) profile" evidence="8">
    <location>
        <begin position="17"/>
        <end position="471"/>
    </location>
</feature>
<evidence type="ECO:0000256" key="1">
    <source>
        <dbReference type="ARBA" id="ARBA00004651"/>
    </source>
</evidence>
<keyword evidence="2" id="KW-0813">Transport</keyword>
<proteinExistence type="predicted"/>
<feature type="transmembrane region" description="Helical" evidence="7">
    <location>
        <begin position="408"/>
        <end position="427"/>
    </location>
</feature>
<evidence type="ECO:0000313" key="9">
    <source>
        <dbReference type="EMBL" id="THV37089.1"/>
    </source>
</evidence>